<feature type="active site" description="Proton acceptor" evidence="3">
    <location>
        <position position="108"/>
    </location>
</feature>
<dbReference type="Proteomes" id="UP001043456">
    <property type="component" value="Unassembled WGS sequence"/>
</dbReference>
<dbReference type="RefSeq" id="XP_043162625.1">
    <property type="nucleotide sequence ID" value="XM_043306690.1"/>
</dbReference>
<evidence type="ECO:0000256" key="3">
    <source>
        <dbReference type="PIRSR" id="PIRSR617939-1"/>
    </source>
</evidence>
<dbReference type="AlphaFoldDB" id="A0A9P3BK41"/>
<accession>A0A9P3BK41</accession>
<evidence type="ECO:0000313" key="6">
    <source>
        <dbReference type="Proteomes" id="UP001043456"/>
    </source>
</evidence>
<organism evidence="5 6">
    <name type="scientific">Aspergillus pseudoviridinutans</name>
    <dbReference type="NCBI Taxonomy" id="1517512"/>
    <lineage>
        <taxon>Eukaryota</taxon>
        <taxon>Fungi</taxon>
        <taxon>Dikarya</taxon>
        <taxon>Ascomycota</taxon>
        <taxon>Pezizomycotina</taxon>
        <taxon>Eurotiomycetes</taxon>
        <taxon>Eurotiomycetidae</taxon>
        <taxon>Eurotiales</taxon>
        <taxon>Aspergillaceae</taxon>
        <taxon>Aspergillus</taxon>
        <taxon>Aspergillus subgen. Fumigati</taxon>
    </lineage>
</organism>
<evidence type="ECO:0000313" key="5">
    <source>
        <dbReference type="EMBL" id="GIJ91879.1"/>
    </source>
</evidence>
<dbReference type="EC" id="4.3.2.9" evidence="1"/>
<dbReference type="PANTHER" id="PTHR12935:SF0">
    <property type="entry name" value="GAMMA-GLUTAMYLCYCLOTRANSFERASE"/>
    <property type="match status" value="1"/>
</dbReference>
<name>A0A9P3BK41_9EURO</name>
<keyword evidence="2" id="KW-0456">Lyase</keyword>
<dbReference type="Gene3D" id="3.10.490.10">
    <property type="entry name" value="Gamma-glutamyl cyclotransferase-like"/>
    <property type="match status" value="1"/>
</dbReference>
<feature type="binding site" evidence="4">
    <location>
        <position position="157"/>
    </location>
    <ligand>
        <name>substrate</name>
    </ligand>
</feature>
<dbReference type="PANTHER" id="PTHR12935">
    <property type="entry name" value="GAMMA-GLUTAMYLCYCLOTRANSFERASE"/>
    <property type="match status" value="1"/>
</dbReference>
<proteinExistence type="predicted"/>
<dbReference type="InterPro" id="IPR017939">
    <property type="entry name" value="G-Glutamylcylcotransferase"/>
</dbReference>
<reference evidence="5 6" key="1">
    <citation type="submission" date="2018-10" db="EMBL/GenBank/DDBJ databases">
        <title>Pan-genome distribution and transcriptional activeness of fungal secondary metabolism genes in Aspergillus section Fumigati.</title>
        <authorList>
            <person name="Takahashi H."/>
            <person name="Umemura M."/>
            <person name="Ninomiya A."/>
            <person name="Kusuya Y."/>
            <person name="Urayama S."/>
            <person name="Shimizu M."/>
            <person name="Watanabe A."/>
            <person name="Kamei K."/>
            <person name="Yaguchi T."/>
            <person name="Hagiwara D."/>
        </authorList>
    </citation>
    <scope>NUCLEOTIDE SEQUENCE [LARGE SCALE GENOMIC DNA]</scope>
    <source>
        <strain evidence="5 6">IFM 55266</strain>
    </source>
</reference>
<evidence type="ECO:0000256" key="1">
    <source>
        <dbReference type="ARBA" id="ARBA00012346"/>
    </source>
</evidence>
<comment type="caution">
    <text evidence="5">The sequence shown here is derived from an EMBL/GenBank/DDBJ whole genome shotgun (WGS) entry which is preliminary data.</text>
</comment>
<dbReference type="GO" id="GO:0003839">
    <property type="term" value="F:gamma-glutamylcyclotransferase activity"/>
    <property type="evidence" value="ECO:0007669"/>
    <property type="project" value="UniProtKB-EC"/>
</dbReference>
<sequence>MGKAMLQDPYGGIWYFAYGSNLRLSVLENRGIKALDIKAVVVPSHYLTFDIFGIPYAEPSFASVAPFAPDKKTTLRLGDEQAPRDVPPVQGLAYFLNPKDYRQLVISEGGGVAYDEVEVHASILDEDGKPDPSSILIARTLQAKYPWRPNGAPSARYLVSLFKKRNIAQYTYPKQGLISTGCKQNKPLTAYSAYIDSLPSYEPPTSFRAKMGGLLFLLFWRPPLRLLVRLIRVHTDSDGHCPQWLGWIILTLYGLMWSYHDNIHSKIWGRGDGRKLHFEETTGGETAKIGLGNRV</sequence>
<keyword evidence="6" id="KW-1185">Reference proteome</keyword>
<evidence type="ECO:0000256" key="4">
    <source>
        <dbReference type="PIRSR" id="PIRSR617939-2"/>
    </source>
</evidence>
<dbReference type="OrthoDB" id="2017317at2759"/>
<gene>
    <name evidence="5" type="ORF">Asppvi_010854</name>
</gene>
<feature type="binding site" evidence="4">
    <location>
        <begin position="15"/>
        <end position="20"/>
    </location>
    <ligand>
        <name>substrate</name>
    </ligand>
</feature>
<dbReference type="EMBL" id="BHVY01000009">
    <property type="protein sequence ID" value="GIJ91879.1"/>
    <property type="molecule type" value="Genomic_DNA"/>
</dbReference>
<evidence type="ECO:0000256" key="2">
    <source>
        <dbReference type="ARBA" id="ARBA00023239"/>
    </source>
</evidence>
<protein>
    <recommendedName>
        <fullName evidence="1">gamma-glutamylcyclotransferase</fullName>
        <ecNumber evidence="1">4.3.2.9</ecNumber>
    </recommendedName>
</protein>
<dbReference type="GeneID" id="67009464"/>